<dbReference type="GO" id="GO:0030170">
    <property type="term" value="F:pyridoxal phosphate binding"/>
    <property type="evidence" value="ECO:0007669"/>
    <property type="project" value="TreeGrafter"/>
</dbReference>
<dbReference type="Pfam" id="PF01041">
    <property type="entry name" value="DegT_DnrJ_EryC1"/>
    <property type="match status" value="1"/>
</dbReference>
<evidence type="ECO:0000256" key="2">
    <source>
        <dbReference type="ARBA" id="ARBA00037999"/>
    </source>
</evidence>
<evidence type="ECO:0000256" key="3">
    <source>
        <dbReference type="PIRSR" id="PIRSR000390-1"/>
    </source>
</evidence>
<evidence type="ECO:0000256" key="5">
    <source>
        <dbReference type="RuleBase" id="RU004508"/>
    </source>
</evidence>
<dbReference type="PANTHER" id="PTHR30244">
    <property type="entry name" value="TRANSAMINASE"/>
    <property type="match status" value="1"/>
</dbReference>
<proteinExistence type="inferred from homology"/>
<dbReference type="GO" id="GO:0008483">
    <property type="term" value="F:transaminase activity"/>
    <property type="evidence" value="ECO:0007669"/>
    <property type="project" value="UniProtKB-KW"/>
</dbReference>
<dbReference type="AlphaFoldDB" id="A0A7Y4DS58"/>
<accession>A0A7Y4DS58</accession>
<dbReference type="RefSeq" id="WP_171367944.1">
    <property type="nucleotide sequence ID" value="NZ_VTXW01000010.1"/>
</dbReference>
<protein>
    <submittedName>
        <fullName evidence="6">Aminotransferase class I/II-fold pyridoxal phosphate-dependent enzyme</fullName>
    </submittedName>
</protein>
<dbReference type="PIRSF" id="PIRSF000390">
    <property type="entry name" value="PLP_StrS"/>
    <property type="match status" value="1"/>
</dbReference>
<keyword evidence="6" id="KW-0032">Aminotransferase</keyword>
<dbReference type="PANTHER" id="PTHR30244:SF9">
    <property type="entry name" value="PROTEIN RV3402C"/>
    <property type="match status" value="1"/>
</dbReference>
<dbReference type="InterPro" id="IPR015421">
    <property type="entry name" value="PyrdxlP-dep_Trfase_major"/>
</dbReference>
<feature type="modified residue" description="N6-(pyridoxal phosphate)lysine" evidence="4">
    <location>
        <position position="180"/>
    </location>
</feature>
<dbReference type="Proteomes" id="UP000525336">
    <property type="component" value="Unassembled WGS sequence"/>
</dbReference>
<evidence type="ECO:0000256" key="4">
    <source>
        <dbReference type="PIRSR" id="PIRSR000390-2"/>
    </source>
</evidence>
<evidence type="ECO:0000313" key="7">
    <source>
        <dbReference type="Proteomes" id="UP000525336"/>
    </source>
</evidence>
<organism evidence="6 7">
    <name type="scientific">Vibrio chagasii</name>
    <dbReference type="NCBI Taxonomy" id="170679"/>
    <lineage>
        <taxon>Bacteria</taxon>
        <taxon>Pseudomonadati</taxon>
        <taxon>Pseudomonadota</taxon>
        <taxon>Gammaproteobacteria</taxon>
        <taxon>Vibrionales</taxon>
        <taxon>Vibrionaceae</taxon>
        <taxon>Vibrio</taxon>
    </lineage>
</organism>
<dbReference type="EMBL" id="VTXW01000010">
    <property type="protein sequence ID" value="NOH34151.1"/>
    <property type="molecule type" value="Genomic_DNA"/>
</dbReference>
<dbReference type="SUPFAM" id="SSF53383">
    <property type="entry name" value="PLP-dependent transferases"/>
    <property type="match status" value="1"/>
</dbReference>
<feature type="active site" description="Proton acceptor" evidence="3">
    <location>
        <position position="180"/>
    </location>
</feature>
<sequence>MIPQNIPFLPPFEEYSNLIKRIWESKHLTNSGPIEQEFVTKLEGLGFKNVSTVVNGHMALEACIDVFDLKGEVITTPFTFASTITAIHRKGIKPIFADIDVRTFNIDPKEVEKKITSKTTAIFAVHVFGNLADHNALRKIADKHGLKLIYDAAHCFGCYKDGENVSLLGDASMFSLHATKVMHSVEGGLVTFKEESDLAKFKLLKNFGIHGDTVVLPGGNLKMNEFSAAMGMINLNYIDSIIEKRKSISQVYLDRLQIENKISFQHDSEVNFTKNYAYFPIVLSPEIDRDYVFNKLNDYGVNVRKYFYPLATDYDFVSSCDEYINAKRVSNSILTLPLYADLSLEDANLVCDKVLEVLNEI</sequence>
<name>A0A7Y4DS58_9VIBR</name>
<gene>
    <name evidence="6" type="ORF">F0245_12380</name>
</gene>
<dbReference type="GO" id="GO:0000271">
    <property type="term" value="P:polysaccharide biosynthetic process"/>
    <property type="evidence" value="ECO:0007669"/>
    <property type="project" value="TreeGrafter"/>
</dbReference>
<keyword evidence="6" id="KW-0808">Transferase</keyword>
<evidence type="ECO:0000313" key="6">
    <source>
        <dbReference type="EMBL" id="NOH34151.1"/>
    </source>
</evidence>
<comment type="caution">
    <text evidence="6">The sequence shown here is derived from an EMBL/GenBank/DDBJ whole genome shotgun (WGS) entry which is preliminary data.</text>
</comment>
<dbReference type="InterPro" id="IPR000653">
    <property type="entry name" value="DegT/StrS_aminotransferase"/>
</dbReference>
<reference evidence="6 7" key="1">
    <citation type="submission" date="2019-09" db="EMBL/GenBank/DDBJ databases">
        <title>Draft genome sequencing and comparative genomics of hatchery-associated Vibrios.</title>
        <authorList>
            <person name="Kehlet-Delgado H."/>
            <person name="Mueller R.S."/>
        </authorList>
    </citation>
    <scope>NUCLEOTIDE SEQUENCE [LARGE SCALE GENOMIC DNA]</scope>
    <source>
        <strain evidence="6 7">00-90-10</strain>
    </source>
</reference>
<evidence type="ECO:0000256" key="1">
    <source>
        <dbReference type="ARBA" id="ARBA00022898"/>
    </source>
</evidence>
<dbReference type="InterPro" id="IPR015424">
    <property type="entry name" value="PyrdxlP-dep_Trfase"/>
</dbReference>
<dbReference type="Gene3D" id="3.40.640.10">
    <property type="entry name" value="Type I PLP-dependent aspartate aminotransferase-like (Major domain)"/>
    <property type="match status" value="1"/>
</dbReference>
<keyword evidence="1 4" id="KW-0663">Pyridoxal phosphate</keyword>
<comment type="similarity">
    <text evidence="2 5">Belongs to the DegT/DnrJ/EryC1 family.</text>
</comment>